<dbReference type="Pfam" id="PF01797">
    <property type="entry name" value="Y1_Tnp"/>
    <property type="match status" value="1"/>
</dbReference>
<sequence length="234" mass="26054">MARLARLSVPGCLHHVSQRGNNGQPVFRSDVDYALFLSLLREHAQKFKVAVHAFLLMPDHFQLLLTPSAEGALSSMMQAIGRTYVRVYNNSYGRSGTLWEGRYRSTVLQPETHLLPTMVRMDAYPALVGLGDEASPYPWSSQAHYLGFANISWLTSHPTVWALGNTPFAREARYAELSQSAVSTSQGLDLMDTAKHGWAVGDQEFVASLQKKTDRRLQKLSPGRPTKLTPKALQ</sequence>
<dbReference type="EMBL" id="CP036282">
    <property type="protein sequence ID" value="QDL53534.1"/>
    <property type="molecule type" value="Genomic_DNA"/>
</dbReference>
<accession>A0A515ELM5</accession>
<reference evidence="4" key="2">
    <citation type="journal article" date="2020" name="Int. J. Syst. Evol. Microbiol.">
        <title>Genomic insights into a novel species Rhodoferax aquaticus sp. nov., isolated from freshwater.</title>
        <authorList>
            <person name="Li T."/>
            <person name="Zhuo Y."/>
            <person name="Jin C.Z."/>
            <person name="Wu X."/>
            <person name="Ko S.R."/>
            <person name="Jin F.J."/>
            <person name="Ahn C.Y."/>
            <person name="Oh H.M."/>
            <person name="Lee H.G."/>
            <person name="Jin L."/>
        </authorList>
    </citation>
    <scope>NUCLEOTIDE SEQUENCE [LARGE SCALE GENOMIC DNA]</scope>
    <source>
        <strain evidence="4">Gr-4</strain>
    </source>
</reference>
<proteinExistence type="predicted"/>
<keyword evidence="4" id="KW-1185">Reference proteome</keyword>
<dbReference type="SUPFAM" id="SSF143422">
    <property type="entry name" value="Transposase IS200-like"/>
    <property type="match status" value="1"/>
</dbReference>
<evidence type="ECO:0000259" key="2">
    <source>
        <dbReference type="SMART" id="SM01321"/>
    </source>
</evidence>
<dbReference type="AlphaFoldDB" id="A0A515ELM5"/>
<feature type="region of interest" description="Disordered" evidence="1">
    <location>
        <begin position="214"/>
        <end position="234"/>
    </location>
</feature>
<dbReference type="KEGG" id="rhg:EXZ61_04715"/>
<gene>
    <name evidence="3" type="ORF">EXZ61_04715</name>
</gene>
<feature type="domain" description="Transposase IS200-like" evidence="2">
    <location>
        <begin position="9"/>
        <end position="121"/>
    </location>
</feature>
<organism evidence="3 4">
    <name type="scientific">Rhodoferax aquaticus</name>
    <dbReference type="NCBI Taxonomy" id="2527691"/>
    <lineage>
        <taxon>Bacteria</taxon>
        <taxon>Pseudomonadati</taxon>
        <taxon>Pseudomonadota</taxon>
        <taxon>Betaproteobacteria</taxon>
        <taxon>Burkholderiales</taxon>
        <taxon>Comamonadaceae</taxon>
        <taxon>Rhodoferax</taxon>
    </lineage>
</organism>
<name>A0A515ELM5_9BURK</name>
<evidence type="ECO:0000313" key="4">
    <source>
        <dbReference type="Proteomes" id="UP000317365"/>
    </source>
</evidence>
<protein>
    <submittedName>
        <fullName evidence="3">Transposase</fullName>
    </submittedName>
</protein>
<evidence type="ECO:0000313" key="3">
    <source>
        <dbReference type="EMBL" id="QDL53534.1"/>
    </source>
</evidence>
<dbReference type="Proteomes" id="UP000317365">
    <property type="component" value="Chromosome"/>
</dbReference>
<dbReference type="GO" id="GO:0003677">
    <property type="term" value="F:DNA binding"/>
    <property type="evidence" value="ECO:0007669"/>
    <property type="project" value="InterPro"/>
</dbReference>
<dbReference type="SMART" id="SM01321">
    <property type="entry name" value="Y1_Tnp"/>
    <property type="match status" value="1"/>
</dbReference>
<dbReference type="Gene3D" id="3.30.70.1290">
    <property type="entry name" value="Transposase IS200-like"/>
    <property type="match status" value="1"/>
</dbReference>
<dbReference type="PANTHER" id="PTHR34322:SF2">
    <property type="entry name" value="TRANSPOSASE IS200-LIKE DOMAIN-CONTAINING PROTEIN"/>
    <property type="match status" value="1"/>
</dbReference>
<reference evidence="4" key="1">
    <citation type="submission" date="2019-02" db="EMBL/GenBank/DDBJ databases">
        <title>Complete genome sequence of Rhodoferax sp. Gr-4.</title>
        <authorList>
            <person name="Jin L."/>
        </authorList>
    </citation>
    <scope>NUCLEOTIDE SEQUENCE [LARGE SCALE GENOMIC DNA]</scope>
    <source>
        <strain evidence="4">Gr-4</strain>
    </source>
</reference>
<evidence type="ECO:0000256" key="1">
    <source>
        <dbReference type="SAM" id="MobiDB-lite"/>
    </source>
</evidence>
<dbReference type="GO" id="GO:0004803">
    <property type="term" value="F:transposase activity"/>
    <property type="evidence" value="ECO:0007669"/>
    <property type="project" value="InterPro"/>
</dbReference>
<dbReference type="InterPro" id="IPR036515">
    <property type="entry name" value="Transposase_17_sf"/>
</dbReference>
<dbReference type="InterPro" id="IPR002686">
    <property type="entry name" value="Transposase_17"/>
</dbReference>
<dbReference type="PANTHER" id="PTHR34322">
    <property type="entry name" value="TRANSPOSASE, Y1_TNP DOMAIN-CONTAINING"/>
    <property type="match status" value="1"/>
</dbReference>
<dbReference type="GO" id="GO:0006313">
    <property type="term" value="P:DNA transposition"/>
    <property type="evidence" value="ECO:0007669"/>
    <property type="project" value="InterPro"/>
</dbReference>